<accession>A0A1R3HSZ9</accession>
<sequence length="178" mass="20324">MASRKIFFGSKPNYIYPTMGFNDANLINNNNNPSSDHHHHLFEFDEADVWNSNNNNDSATAMDAKKPLPISRTSSKKLLRKMEATDRRQMGSASLPVNIPDWSKILKNEYREHGKSDEDDDDDDGDDGDHDGRVPPHEFLARRRGASFSVHEGIGRTLKGRDLRRVRNAIWKKTGFED</sequence>
<dbReference type="Proteomes" id="UP000187203">
    <property type="component" value="Unassembled WGS sequence"/>
</dbReference>
<dbReference type="STRING" id="93759.A0A1R3HSZ9"/>
<keyword evidence="4" id="KW-1185">Reference proteome</keyword>
<comment type="similarity">
    <text evidence="1">Belongs to the senescence regulator S40 family.</text>
</comment>
<dbReference type="OrthoDB" id="1917735at2759"/>
<protein>
    <submittedName>
        <fullName evidence="3">Senescence regulator</fullName>
    </submittedName>
</protein>
<evidence type="ECO:0000313" key="3">
    <source>
        <dbReference type="EMBL" id="OMO73539.1"/>
    </source>
</evidence>
<dbReference type="AlphaFoldDB" id="A0A1R3HSZ9"/>
<reference evidence="4" key="1">
    <citation type="submission" date="2013-09" db="EMBL/GenBank/DDBJ databases">
        <title>Corchorus olitorius genome sequencing.</title>
        <authorList>
            <person name="Alam M."/>
            <person name="Haque M.S."/>
            <person name="Islam M.S."/>
            <person name="Emdad E.M."/>
            <person name="Islam M.M."/>
            <person name="Ahmed B."/>
            <person name="Halim A."/>
            <person name="Hossen Q.M.M."/>
            <person name="Hossain M.Z."/>
            <person name="Ahmed R."/>
            <person name="Khan M.M."/>
            <person name="Islam R."/>
            <person name="Rashid M.M."/>
            <person name="Khan S.A."/>
            <person name="Rahman M.S."/>
            <person name="Alam M."/>
            <person name="Yahiya A.S."/>
            <person name="Khan M.S."/>
            <person name="Azam M.S."/>
            <person name="Haque T."/>
            <person name="Lashkar M.Z.H."/>
            <person name="Akhand A.I."/>
            <person name="Morshed G."/>
            <person name="Roy S."/>
            <person name="Uddin K.S."/>
            <person name="Rabeya T."/>
            <person name="Hossain A.S."/>
            <person name="Chowdhury A."/>
            <person name="Snigdha A.R."/>
            <person name="Mortoza M.S."/>
            <person name="Matin S.A."/>
            <person name="Hoque S.M.E."/>
            <person name="Islam M.K."/>
            <person name="Roy D.K."/>
            <person name="Haider R."/>
            <person name="Moosa M.M."/>
            <person name="Elias S.M."/>
            <person name="Hasan A.M."/>
            <person name="Jahan S."/>
            <person name="Shafiuddin M."/>
            <person name="Mahmood N."/>
            <person name="Shommy N.S."/>
        </authorList>
    </citation>
    <scope>NUCLEOTIDE SEQUENCE [LARGE SCALE GENOMIC DNA]</scope>
    <source>
        <strain evidence="4">cv. O-4</strain>
    </source>
</reference>
<feature type="region of interest" description="Disordered" evidence="2">
    <location>
        <begin position="112"/>
        <end position="146"/>
    </location>
</feature>
<feature type="compositionally biased region" description="Basic and acidic residues" evidence="2">
    <location>
        <begin position="80"/>
        <end position="89"/>
    </location>
</feature>
<name>A0A1R3HSZ9_9ROSI</name>
<feature type="compositionally biased region" description="Acidic residues" evidence="2">
    <location>
        <begin position="117"/>
        <end position="129"/>
    </location>
</feature>
<dbReference type="Pfam" id="PF04520">
    <property type="entry name" value="Senescence_reg"/>
    <property type="match status" value="1"/>
</dbReference>
<evidence type="ECO:0000256" key="1">
    <source>
        <dbReference type="ARBA" id="ARBA00034773"/>
    </source>
</evidence>
<dbReference type="PANTHER" id="PTHR46525:SF6">
    <property type="entry name" value="ARABIDOPSIS THALIANA GENOMIC DNA, CHROMOSOME 5, P1 CLONE:MOK16"/>
    <property type="match status" value="1"/>
</dbReference>
<proteinExistence type="inferred from homology"/>
<dbReference type="InterPro" id="IPR007608">
    <property type="entry name" value="Senescence_reg_S40"/>
</dbReference>
<dbReference type="GO" id="GO:0010150">
    <property type="term" value="P:leaf senescence"/>
    <property type="evidence" value="ECO:0007669"/>
    <property type="project" value="UniProtKB-ARBA"/>
</dbReference>
<evidence type="ECO:0000313" key="4">
    <source>
        <dbReference type="Proteomes" id="UP000187203"/>
    </source>
</evidence>
<dbReference type="EMBL" id="AWUE01019422">
    <property type="protein sequence ID" value="OMO73539.1"/>
    <property type="molecule type" value="Genomic_DNA"/>
</dbReference>
<comment type="caution">
    <text evidence="3">The sequence shown here is derived from an EMBL/GenBank/DDBJ whole genome shotgun (WGS) entry which is preliminary data.</text>
</comment>
<feature type="region of interest" description="Disordered" evidence="2">
    <location>
        <begin position="55"/>
        <end position="98"/>
    </location>
</feature>
<dbReference type="PANTHER" id="PTHR46525">
    <property type="entry name" value="EMB|CAB72159.1"/>
    <property type="match status" value="1"/>
</dbReference>
<feature type="compositionally biased region" description="Basic and acidic residues" evidence="2">
    <location>
        <begin position="130"/>
        <end position="141"/>
    </location>
</feature>
<gene>
    <name evidence="3" type="ORF">COLO4_27024</name>
</gene>
<organism evidence="3 4">
    <name type="scientific">Corchorus olitorius</name>
    <dbReference type="NCBI Taxonomy" id="93759"/>
    <lineage>
        <taxon>Eukaryota</taxon>
        <taxon>Viridiplantae</taxon>
        <taxon>Streptophyta</taxon>
        <taxon>Embryophyta</taxon>
        <taxon>Tracheophyta</taxon>
        <taxon>Spermatophyta</taxon>
        <taxon>Magnoliopsida</taxon>
        <taxon>eudicotyledons</taxon>
        <taxon>Gunneridae</taxon>
        <taxon>Pentapetalae</taxon>
        <taxon>rosids</taxon>
        <taxon>malvids</taxon>
        <taxon>Malvales</taxon>
        <taxon>Malvaceae</taxon>
        <taxon>Grewioideae</taxon>
        <taxon>Apeibeae</taxon>
        <taxon>Corchorus</taxon>
    </lineage>
</organism>
<evidence type="ECO:0000256" key="2">
    <source>
        <dbReference type="SAM" id="MobiDB-lite"/>
    </source>
</evidence>